<evidence type="ECO:0000313" key="2">
    <source>
        <dbReference type="EMBL" id="QQV91640.1"/>
    </source>
</evidence>
<dbReference type="InterPro" id="IPR045958">
    <property type="entry name" value="DUF6378"/>
</dbReference>
<reference evidence="2 3" key="1">
    <citation type="submission" date="2020-12" db="EMBL/GenBank/DDBJ databases">
        <title>Genomic characterization of four novel bacteriophages infecting Klebsiella pneumoniae.</title>
        <authorList>
            <person name="Estrada Bonilla B."/>
            <person name="Costa A.R."/>
            <person name="van Rossum T."/>
            <person name="Hagedoorn S."/>
            <person name="Wallinga H."/>
            <person name="Xiao M."/>
            <person name="Song W."/>
            <person name="Haas P.-J."/>
            <person name="Nobrega F.L."/>
            <person name="Brouns S.J.J."/>
        </authorList>
    </citation>
    <scope>NUCLEOTIDE SEQUENCE [LARGE SCALE GENOMIC DNA]</scope>
</reference>
<keyword evidence="3" id="KW-1185">Reference proteome</keyword>
<organism evidence="2 3">
    <name type="scientific">Klebsiella phage vB_KpP_FBKp27</name>
    <dbReference type="NCBI Taxonomy" id="2801837"/>
    <lineage>
        <taxon>Viruses</taxon>
        <taxon>Duplodnaviria</taxon>
        <taxon>Heunggongvirae</taxon>
        <taxon>Uroviricota</taxon>
        <taxon>Caudoviricetes</taxon>
        <taxon>Schitoviridae</taxon>
        <taxon>Efbeekayvirus</taxon>
        <taxon>Efbeekayvirus Fbkp27</taxon>
    </lineage>
</organism>
<protein>
    <recommendedName>
        <fullName evidence="1">DUF6378 domain-containing protein</fullName>
    </recommendedName>
</protein>
<evidence type="ECO:0000313" key="3">
    <source>
        <dbReference type="Proteomes" id="UP000596379"/>
    </source>
</evidence>
<dbReference type="Pfam" id="PF19905">
    <property type="entry name" value="DUF6378"/>
    <property type="match status" value="1"/>
</dbReference>
<proteinExistence type="predicted"/>
<accession>A0A7U0GAI9</accession>
<gene>
    <name evidence="2" type="ORF">vBKpPFBKp27_005</name>
</gene>
<dbReference type="EMBL" id="MW394388">
    <property type="protein sequence ID" value="QQV91640.1"/>
    <property type="molecule type" value="Genomic_DNA"/>
</dbReference>
<feature type="domain" description="DUF6378" evidence="1">
    <location>
        <begin position="80"/>
        <end position="149"/>
    </location>
</feature>
<sequence length="159" mass="17976">MSKRSLKRSLAYAEKCLHEAKNYLGMSCAEHKKVYWGNQVKKYEQAITDLKAQLEDLKPKPVDTTVSAHKVLLAAAGHLEDRAVTYDNAQGERSIPLVIELFNKIRGKDLTPADGWLIQVLLKIVRANQGEFKLDNFEDLAAYTALWGEESANDLHKQH</sequence>
<name>A0A7U0GAI9_9CAUD</name>
<evidence type="ECO:0000259" key="1">
    <source>
        <dbReference type="Pfam" id="PF19905"/>
    </source>
</evidence>
<dbReference type="Proteomes" id="UP000596379">
    <property type="component" value="Segment"/>
</dbReference>